<keyword evidence="3" id="KW-1185">Reference proteome</keyword>
<evidence type="ECO:0000313" key="2">
    <source>
        <dbReference type="EMBL" id="MQM13959.1"/>
    </source>
</evidence>
<reference evidence="2" key="1">
    <citation type="submission" date="2017-07" db="EMBL/GenBank/DDBJ databases">
        <title>Taro Niue Genome Assembly and Annotation.</title>
        <authorList>
            <person name="Atibalentja N."/>
            <person name="Keating K."/>
            <person name="Fields C.J."/>
        </authorList>
    </citation>
    <scope>NUCLEOTIDE SEQUENCE</scope>
    <source>
        <strain evidence="2">Niue_2</strain>
        <tissue evidence="2">Leaf</tissue>
    </source>
</reference>
<sequence>MINRYLNINTPTDTKFSEGRRNNGTSTAPLVRPQLDCLGHMPHRHTTTTTGRLSYKPHRQPSHVGYRTGISKPIHRTLKPLSEAYPEKGETQRVEGYAT</sequence>
<accession>A0A843WUU5</accession>
<evidence type="ECO:0000313" key="3">
    <source>
        <dbReference type="Proteomes" id="UP000652761"/>
    </source>
</evidence>
<dbReference type="EMBL" id="NMUH01005900">
    <property type="protein sequence ID" value="MQM13959.1"/>
    <property type="molecule type" value="Genomic_DNA"/>
</dbReference>
<dbReference type="AlphaFoldDB" id="A0A843WUU5"/>
<proteinExistence type="predicted"/>
<name>A0A843WUU5_COLES</name>
<comment type="caution">
    <text evidence="2">The sequence shown here is derived from an EMBL/GenBank/DDBJ whole genome shotgun (WGS) entry which is preliminary data.</text>
</comment>
<organism evidence="2 3">
    <name type="scientific">Colocasia esculenta</name>
    <name type="common">Wild taro</name>
    <name type="synonym">Arum esculentum</name>
    <dbReference type="NCBI Taxonomy" id="4460"/>
    <lineage>
        <taxon>Eukaryota</taxon>
        <taxon>Viridiplantae</taxon>
        <taxon>Streptophyta</taxon>
        <taxon>Embryophyta</taxon>
        <taxon>Tracheophyta</taxon>
        <taxon>Spermatophyta</taxon>
        <taxon>Magnoliopsida</taxon>
        <taxon>Liliopsida</taxon>
        <taxon>Araceae</taxon>
        <taxon>Aroideae</taxon>
        <taxon>Colocasieae</taxon>
        <taxon>Colocasia</taxon>
    </lineage>
</organism>
<feature type="compositionally biased region" description="Polar residues" evidence="1">
    <location>
        <begin position="1"/>
        <end position="14"/>
    </location>
</feature>
<protein>
    <submittedName>
        <fullName evidence="2">Uncharacterized protein</fullName>
    </submittedName>
</protein>
<gene>
    <name evidence="2" type="ORF">Taro_046885</name>
</gene>
<dbReference type="Proteomes" id="UP000652761">
    <property type="component" value="Unassembled WGS sequence"/>
</dbReference>
<evidence type="ECO:0000256" key="1">
    <source>
        <dbReference type="SAM" id="MobiDB-lite"/>
    </source>
</evidence>
<feature type="region of interest" description="Disordered" evidence="1">
    <location>
        <begin position="1"/>
        <end position="71"/>
    </location>
</feature>